<dbReference type="PANTHER" id="PTHR14614">
    <property type="entry name" value="HEPATOCELLULAR CARCINOMA-ASSOCIATED ANTIGEN"/>
    <property type="match status" value="1"/>
</dbReference>
<dbReference type="OrthoDB" id="443981at2759"/>
<evidence type="ECO:0000313" key="1">
    <source>
        <dbReference type="EMBL" id="KAG8467583.1"/>
    </source>
</evidence>
<dbReference type="Pfam" id="PF10294">
    <property type="entry name" value="Methyltransf_16"/>
    <property type="match status" value="1"/>
</dbReference>
<dbReference type="Gene3D" id="3.40.50.150">
    <property type="entry name" value="Vaccinia Virus protein VP39"/>
    <property type="match status" value="1"/>
</dbReference>
<evidence type="ECO:0000313" key="2">
    <source>
        <dbReference type="Proteomes" id="UP000751190"/>
    </source>
</evidence>
<dbReference type="PANTHER" id="PTHR14614:SF163">
    <property type="entry name" value="METHYLTRANSFERASE SMALL DOMAIN-CONTAINING PROTEIN"/>
    <property type="match status" value="1"/>
</dbReference>
<protein>
    <recommendedName>
        <fullName evidence="3">Methyltransferase domain-containing protein</fullName>
    </recommendedName>
</protein>
<dbReference type="OMA" id="CYSERIA"/>
<dbReference type="AlphaFoldDB" id="A0A8J5XHQ9"/>
<organism evidence="1 2">
    <name type="scientific">Diacronema lutheri</name>
    <name type="common">Unicellular marine alga</name>
    <name type="synonym">Monochrysis lutheri</name>
    <dbReference type="NCBI Taxonomy" id="2081491"/>
    <lineage>
        <taxon>Eukaryota</taxon>
        <taxon>Haptista</taxon>
        <taxon>Haptophyta</taxon>
        <taxon>Pavlovophyceae</taxon>
        <taxon>Pavlovales</taxon>
        <taxon>Pavlovaceae</taxon>
        <taxon>Diacronema</taxon>
    </lineage>
</organism>
<dbReference type="Proteomes" id="UP000751190">
    <property type="component" value="Unassembled WGS sequence"/>
</dbReference>
<comment type="caution">
    <text evidence="1">The sequence shown here is derived from an EMBL/GenBank/DDBJ whole genome shotgun (WGS) entry which is preliminary data.</text>
</comment>
<dbReference type="CDD" id="cd02440">
    <property type="entry name" value="AdoMet_MTases"/>
    <property type="match status" value="1"/>
</dbReference>
<dbReference type="EMBL" id="JAGTXO010000005">
    <property type="protein sequence ID" value="KAG8467583.1"/>
    <property type="molecule type" value="Genomic_DNA"/>
</dbReference>
<evidence type="ECO:0008006" key="3">
    <source>
        <dbReference type="Google" id="ProtNLM"/>
    </source>
</evidence>
<dbReference type="InterPro" id="IPR019410">
    <property type="entry name" value="Methyltransf_16"/>
</dbReference>
<keyword evidence="2" id="KW-1185">Reference proteome</keyword>
<dbReference type="InterPro" id="IPR029063">
    <property type="entry name" value="SAM-dependent_MTases_sf"/>
</dbReference>
<proteinExistence type="predicted"/>
<name>A0A8J5XHQ9_DIALT</name>
<dbReference type="SUPFAM" id="SSF53335">
    <property type="entry name" value="S-adenosyl-L-methionine-dependent methyltransferases"/>
    <property type="match status" value="1"/>
</dbReference>
<gene>
    <name evidence="1" type="ORF">KFE25_006635</name>
</gene>
<reference evidence="1" key="1">
    <citation type="submission" date="2021-05" db="EMBL/GenBank/DDBJ databases">
        <title>The genome of the haptophyte Pavlova lutheri (Diacronema luteri, Pavlovales) - a model for lipid biosynthesis in eukaryotic algae.</title>
        <authorList>
            <person name="Hulatt C.J."/>
            <person name="Posewitz M.C."/>
        </authorList>
    </citation>
    <scope>NUCLEOTIDE SEQUENCE</scope>
    <source>
        <strain evidence="1">NIVA-4/92</strain>
    </source>
</reference>
<sequence length="250" mass="26095">MELNLNGLSMTFAAALVGLLVAPALELRARFAPAFSHGPFVLEYARVSALVAEWSAGTGELDPFGVVLWPGADALAEIAVGEIDFAGCSTLELGCGTGLCSLVAASRGAIRALATDSNPEPLELVAAAAAQQGLASVRTEVFDMCSDAPLAHGIDVLLAADVCYSERIARALAARCAQASAAGVQCLVTDSVNIAREHFAHELRRLGVDFERANLTRSFLGHAVSLDMEVERSCTVALFKIAGRPRPASD</sequence>
<accession>A0A8J5XHQ9</accession>